<dbReference type="Pfam" id="PF00486">
    <property type="entry name" value="Trans_reg_C"/>
    <property type="match status" value="1"/>
</dbReference>
<keyword evidence="3" id="KW-0472">Membrane</keyword>
<feature type="transmembrane region" description="Helical" evidence="3">
    <location>
        <begin position="160"/>
        <end position="178"/>
    </location>
</feature>
<evidence type="ECO:0000256" key="2">
    <source>
        <dbReference type="PROSITE-ProRule" id="PRU01091"/>
    </source>
</evidence>
<proteinExistence type="predicted"/>
<evidence type="ECO:0000313" key="6">
    <source>
        <dbReference type="Proteomes" id="UP001500027"/>
    </source>
</evidence>
<name>A0ABP8E9J2_9FLAO</name>
<feature type="domain" description="OmpR/PhoB-type" evidence="4">
    <location>
        <begin position="191"/>
        <end position="288"/>
    </location>
</feature>
<evidence type="ECO:0000259" key="4">
    <source>
        <dbReference type="PROSITE" id="PS51755"/>
    </source>
</evidence>
<keyword evidence="1 2" id="KW-0238">DNA-binding</keyword>
<comment type="caution">
    <text evidence="5">The sequence shown here is derived from an EMBL/GenBank/DDBJ whole genome shotgun (WGS) entry which is preliminary data.</text>
</comment>
<evidence type="ECO:0000313" key="5">
    <source>
        <dbReference type="EMBL" id="GAA4268649.1"/>
    </source>
</evidence>
<accession>A0ABP8E9J2</accession>
<dbReference type="EMBL" id="BAABAV010000001">
    <property type="protein sequence ID" value="GAA4268649.1"/>
    <property type="molecule type" value="Genomic_DNA"/>
</dbReference>
<gene>
    <name evidence="5" type="ORF">GCM10022257_07500</name>
</gene>
<keyword evidence="3" id="KW-0812">Transmembrane</keyword>
<dbReference type="CDD" id="cd00383">
    <property type="entry name" value="trans_reg_C"/>
    <property type="match status" value="1"/>
</dbReference>
<dbReference type="InterPro" id="IPR036388">
    <property type="entry name" value="WH-like_DNA-bd_sf"/>
</dbReference>
<dbReference type="InterPro" id="IPR016032">
    <property type="entry name" value="Sig_transdc_resp-reg_C-effctor"/>
</dbReference>
<dbReference type="SMART" id="SM00862">
    <property type="entry name" value="Trans_reg_C"/>
    <property type="match status" value="1"/>
</dbReference>
<feature type="transmembrane region" description="Helical" evidence="3">
    <location>
        <begin position="6"/>
        <end position="23"/>
    </location>
</feature>
<evidence type="ECO:0000256" key="3">
    <source>
        <dbReference type="SAM" id="Phobius"/>
    </source>
</evidence>
<keyword evidence="6" id="KW-1185">Reference proteome</keyword>
<dbReference type="PROSITE" id="PS51755">
    <property type="entry name" value="OMPR_PHOB"/>
    <property type="match status" value="1"/>
</dbReference>
<dbReference type="Proteomes" id="UP001500027">
    <property type="component" value="Unassembled WGS sequence"/>
</dbReference>
<dbReference type="RefSeq" id="WP_139001398.1">
    <property type="nucleotide sequence ID" value="NZ_BAABAV010000001.1"/>
</dbReference>
<reference evidence="6" key="1">
    <citation type="journal article" date="2019" name="Int. J. Syst. Evol. Microbiol.">
        <title>The Global Catalogue of Microorganisms (GCM) 10K type strain sequencing project: providing services to taxonomists for standard genome sequencing and annotation.</title>
        <authorList>
            <consortium name="The Broad Institute Genomics Platform"/>
            <consortium name="The Broad Institute Genome Sequencing Center for Infectious Disease"/>
            <person name="Wu L."/>
            <person name="Ma J."/>
        </authorList>
    </citation>
    <scope>NUCLEOTIDE SEQUENCE [LARGE SCALE GENOMIC DNA]</scope>
    <source>
        <strain evidence="6">JCM 17452</strain>
    </source>
</reference>
<dbReference type="SUPFAM" id="SSF46894">
    <property type="entry name" value="C-terminal effector domain of the bipartite response regulators"/>
    <property type="match status" value="1"/>
</dbReference>
<sequence>MRIKTIYASFITLTATCITFIAFQNPNNNNANFSEKVKVSLRDAGNKLLLTNKDTSSLILPIRKVKENRYEIAFEGSLSITPDSLVGIVNSSLKNAKLSKQFIVEVINCSTQEVSYSFQITGNKEENIVPCQGRVLPFDCYTVQVLFIENNSFFRSNKNLILISLLLLVLTFFAITYFKQKSKNKPFNKLDDHIKIGNYKFYETQNKLVKDTFEIKLSTKECELINMFSSKQNQVIKRDVIIKKIWEDNGVFVGRSLDTFISKLRKKFKDDESINIINVHGVGYKLEVS</sequence>
<dbReference type="Gene3D" id="1.10.10.10">
    <property type="entry name" value="Winged helix-like DNA-binding domain superfamily/Winged helix DNA-binding domain"/>
    <property type="match status" value="1"/>
</dbReference>
<organism evidence="5 6">
    <name type="scientific">Hyunsoonleella aestuarii</name>
    <dbReference type="NCBI Taxonomy" id="912802"/>
    <lineage>
        <taxon>Bacteria</taxon>
        <taxon>Pseudomonadati</taxon>
        <taxon>Bacteroidota</taxon>
        <taxon>Flavobacteriia</taxon>
        <taxon>Flavobacteriales</taxon>
        <taxon>Flavobacteriaceae</taxon>
    </lineage>
</organism>
<dbReference type="InterPro" id="IPR001867">
    <property type="entry name" value="OmpR/PhoB-type_DNA-bd"/>
</dbReference>
<evidence type="ECO:0000256" key="1">
    <source>
        <dbReference type="ARBA" id="ARBA00023125"/>
    </source>
</evidence>
<protein>
    <recommendedName>
        <fullName evidence="4">OmpR/PhoB-type domain-containing protein</fullName>
    </recommendedName>
</protein>
<feature type="DNA-binding region" description="OmpR/PhoB-type" evidence="2">
    <location>
        <begin position="191"/>
        <end position="288"/>
    </location>
</feature>
<keyword evidence="3" id="KW-1133">Transmembrane helix</keyword>